<organism evidence="2 3">
    <name type="scientific">Parafilimonas terrae</name>
    <dbReference type="NCBI Taxonomy" id="1465490"/>
    <lineage>
        <taxon>Bacteria</taxon>
        <taxon>Pseudomonadati</taxon>
        <taxon>Bacteroidota</taxon>
        <taxon>Chitinophagia</taxon>
        <taxon>Chitinophagales</taxon>
        <taxon>Chitinophagaceae</taxon>
        <taxon>Parafilimonas</taxon>
    </lineage>
</organism>
<gene>
    <name evidence="2" type="ORF">SAMN05444277_101647</name>
</gene>
<proteinExistence type="predicted"/>
<name>A0A1I5S908_9BACT</name>
<dbReference type="OrthoDB" id="957496at2"/>
<keyword evidence="3" id="KW-1185">Reference proteome</keyword>
<dbReference type="EMBL" id="FOXQ01000001">
    <property type="protein sequence ID" value="SFP67234.1"/>
    <property type="molecule type" value="Genomic_DNA"/>
</dbReference>
<dbReference type="RefSeq" id="WP_090654400.1">
    <property type="nucleotide sequence ID" value="NZ_FOXQ01000001.1"/>
</dbReference>
<evidence type="ECO:0000313" key="3">
    <source>
        <dbReference type="Proteomes" id="UP000199031"/>
    </source>
</evidence>
<dbReference type="AlphaFoldDB" id="A0A1I5S908"/>
<accession>A0A1I5S908</accession>
<feature type="chain" id="PRO_5011521880" evidence="1">
    <location>
        <begin position="26"/>
        <end position="125"/>
    </location>
</feature>
<protein>
    <submittedName>
        <fullName evidence="2">Uncharacterized protein</fullName>
    </submittedName>
</protein>
<keyword evidence="1" id="KW-0732">Signal</keyword>
<reference evidence="2 3" key="1">
    <citation type="submission" date="2016-10" db="EMBL/GenBank/DDBJ databases">
        <authorList>
            <person name="de Groot N.N."/>
        </authorList>
    </citation>
    <scope>NUCLEOTIDE SEQUENCE [LARGE SCALE GENOMIC DNA]</scope>
    <source>
        <strain evidence="2 3">DSM 28286</strain>
    </source>
</reference>
<evidence type="ECO:0000313" key="2">
    <source>
        <dbReference type="EMBL" id="SFP67234.1"/>
    </source>
</evidence>
<sequence>MKKISWLVVCNLLVLCFIISCSRSGGHNLNYEVSESGTYFIIRAKYDKQQSEEVDRFMDKYFDEHKNVSFTNTVINAILTLDDGTSFYIKKQPGYISIKFNKEKNSPAAYKQMKLLGERLKTAMQ</sequence>
<dbReference type="Proteomes" id="UP000199031">
    <property type="component" value="Unassembled WGS sequence"/>
</dbReference>
<evidence type="ECO:0000256" key="1">
    <source>
        <dbReference type="SAM" id="SignalP"/>
    </source>
</evidence>
<feature type="signal peptide" evidence="1">
    <location>
        <begin position="1"/>
        <end position="25"/>
    </location>
</feature>
<dbReference type="PROSITE" id="PS51257">
    <property type="entry name" value="PROKAR_LIPOPROTEIN"/>
    <property type="match status" value="1"/>
</dbReference>